<keyword evidence="6 7" id="KW-0012">Acyltransferase</keyword>
<evidence type="ECO:0000256" key="5">
    <source>
        <dbReference type="ARBA" id="ARBA00022823"/>
    </source>
</evidence>
<proteinExistence type="inferred from homology"/>
<evidence type="ECO:0000259" key="10">
    <source>
        <dbReference type="PROSITE" id="PS51826"/>
    </source>
</evidence>
<dbReference type="RefSeq" id="WP_164356244.1">
    <property type="nucleotide sequence ID" value="NZ_JAABNT010000033.1"/>
</dbReference>
<dbReference type="PROSITE" id="PS51826">
    <property type="entry name" value="PSBD"/>
    <property type="match status" value="1"/>
</dbReference>
<dbReference type="AlphaFoldDB" id="A0A6P0CI04"/>
<organism evidence="11 12">
    <name type="scientific">Sulfitobacter sediminilitoris</name>
    <dbReference type="NCBI Taxonomy" id="2698830"/>
    <lineage>
        <taxon>Bacteria</taxon>
        <taxon>Pseudomonadati</taxon>
        <taxon>Pseudomonadota</taxon>
        <taxon>Alphaproteobacteria</taxon>
        <taxon>Rhodobacterales</taxon>
        <taxon>Roseobacteraceae</taxon>
        <taxon>Sulfitobacter</taxon>
    </lineage>
</organism>
<dbReference type="Pfam" id="PF00198">
    <property type="entry name" value="2-oxoacid_dh"/>
    <property type="match status" value="1"/>
</dbReference>
<name>A0A6P0CI04_9RHOB</name>
<dbReference type="PROSITE" id="PS50968">
    <property type="entry name" value="BIOTINYL_LIPOYL"/>
    <property type="match status" value="1"/>
</dbReference>
<dbReference type="SUPFAM" id="SSF52777">
    <property type="entry name" value="CoA-dependent acyltransferases"/>
    <property type="match status" value="1"/>
</dbReference>
<dbReference type="EC" id="2.3.1.-" evidence="7"/>
<dbReference type="Proteomes" id="UP000468591">
    <property type="component" value="Unassembled WGS sequence"/>
</dbReference>
<dbReference type="InterPro" id="IPR050743">
    <property type="entry name" value="2-oxoacid_DH_E2_comp"/>
</dbReference>
<dbReference type="SUPFAM" id="SSF51230">
    <property type="entry name" value="Single hybrid motif"/>
    <property type="match status" value="1"/>
</dbReference>
<dbReference type="Gene3D" id="3.30.559.10">
    <property type="entry name" value="Chloramphenicol acetyltransferase-like domain"/>
    <property type="match status" value="1"/>
</dbReference>
<evidence type="ECO:0000256" key="4">
    <source>
        <dbReference type="ARBA" id="ARBA00022679"/>
    </source>
</evidence>
<dbReference type="Pfam" id="PF00364">
    <property type="entry name" value="Biotin_lipoyl"/>
    <property type="match status" value="1"/>
</dbReference>
<evidence type="ECO:0000256" key="1">
    <source>
        <dbReference type="ARBA" id="ARBA00001938"/>
    </source>
</evidence>
<dbReference type="GO" id="GO:0005737">
    <property type="term" value="C:cytoplasm"/>
    <property type="evidence" value="ECO:0007669"/>
    <property type="project" value="TreeGrafter"/>
</dbReference>
<sequence>MTVFTLPDLGEGLQEAEIVAWHVSQGDHVITDQPLVSVETDKAVVEVPTPFSGTVERIIASEGDVVAIGAPLVDIATGVAEDKGAIVGELGDGAKDASPADTPAADSPSPAPAGAGATPAVRQLAREKGVDLATLTGSGPGGAILSSDVLAAQAGSVTGDALRGVRRSMARAMARSRDTVVPATVTDRAVIHRWPAAENPTLRLVQAIAAACSAEPALNVWFDGKTRQLHSHLDLAIAVDTSDGLFAPVLRKVDIQTDLAARIADLKAAVKARSIQPEALRGATFTLSNFGMLGGERASLVVTPPQVAILGAGRIEEACLAEDGKPVVRRVLPLSLTFDHRVVTGGEAARFLSAVRADLERPTHHAKD</sequence>
<evidence type="ECO:0000256" key="2">
    <source>
        <dbReference type="ARBA" id="ARBA00007317"/>
    </source>
</evidence>
<dbReference type="Gene3D" id="4.10.320.10">
    <property type="entry name" value="E3-binding domain"/>
    <property type="match status" value="1"/>
</dbReference>
<keyword evidence="4 7" id="KW-0808">Transferase</keyword>
<evidence type="ECO:0000256" key="7">
    <source>
        <dbReference type="RuleBase" id="RU003423"/>
    </source>
</evidence>
<feature type="region of interest" description="Disordered" evidence="8">
    <location>
        <begin position="90"/>
        <end position="120"/>
    </location>
</feature>
<dbReference type="Pfam" id="PF02817">
    <property type="entry name" value="E3_binding"/>
    <property type="match status" value="1"/>
</dbReference>
<feature type="domain" description="Lipoyl-binding" evidence="9">
    <location>
        <begin position="1"/>
        <end position="76"/>
    </location>
</feature>
<reference evidence="11 12" key="1">
    <citation type="submission" date="2020-01" db="EMBL/GenBank/DDBJ databases">
        <title>Sulfitobacter sediminilitoris sp. nov., isolated from a tidal flat.</title>
        <authorList>
            <person name="Park S."/>
            <person name="Yoon J.-H."/>
        </authorList>
    </citation>
    <scope>NUCLEOTIDE SEQUENCE [LARGE SCALE GENOMIC DNA]</scope>
    <source>
        <strain evidence="11 12">JBTF-M27</strain>
    </source>
</reference>
<protein>
    <recommendedName>
        <fullName evidence="7">Dihydrolipoamide acetyltransferase component of pyruvate dehydrogenase complex</fullName>
        <ecNumber evidence="7">2.3.1.-</ecNumber>
    </recommendedName>
</protein>
<evidence type="ECO:0000256" key="8">
    <source>
        <dbReference type="SAM" id="MobiDB-lite"/>
    </source>
</evidence>
<comment type="cofactor">
    <cofactor evidence="1 7">
        <name>(R)-lipoate</name>
        <dbReference type="ChEBI" id="CHEBI:83088"/>
    </cofactor>
</comment>
<dbReference type="SUPFAM" id="SSF47005">
    <property type="entry name" value="Peripheral subunit-binding domain of 2-oxo acid dehydrogenase complex"/>
    <property type="match status" value="1"/>
</dbReference>
<dbReference type="InterPro" id="IPR000089">
    <property type="entry name" value="Biotin_lipoyl"/>
</dbReference>
<keyword evidence="12" id="KW-1185">Reference proteome</keyword>
<evidence type="ECO:0000256" key="6">
    <source>
        <dbReference type="ARBA" id="ARBA00023315"/>
    </source>
</evidence>
<evidence type="ECO:0000259" key="9">
    <source>
        <dbReference type="PROSITE" id="PS50968"/>
    </source>
</evidence>
<evidence type="ECO:0000313" key="12">
    <source>
        <dbReference type="Proteomes" id="UP000468591"/>
    </source>
</evidence>
<comment type="caution">
    <text evidence="11">The sequence shown here is derived from an EMBL/GenBank/DDBJ whole genome shotgun (WGS) entry which is preliminary data.</text>
</comment>
<dbReference type="PANTHER" id="PTHR43178:SF12">
    <property type="entry name" value="DIHYDROLIPOAMIDE ACETYLTRANSFERASE COMPONENT OF PYRUVATE DEHYDROGENASE COMPLEX"/>
    <property type="match status" value="1"/>
</dbReference>
<feature type="domain" description="Peripheral subunit-binding (PSBD)" evidence="10">
    <location>
        <begin position="116"/>
        <end position="153"/>
    </location>
</feature>
<dbReference type="InterPro" id="IPR023213">
    <property type="entry name" value="CAT-like_dom_sf"/>
</dbReference>
<evidence type="ECO:0000313" key="11">
    <source>
        <dbReference type="EMBL" id="NEK25030.1"/>
    </source>
</evidence>
<dbReference type="CDD" id="cd06849">
    <property type="entry name" value="lipoyl_domain"/>
    <property type="match status" value="1"/>
</dbReference>
<keyword evidence="5 7" id="KW-0450">Lipoyl</keyword>
<gene>
    <name evidence="11" type="ORF">GV827_21935</name>
</gene>
<dbReference type="InterPro" id="IPR003016">
    <property type="entry name" value="2-oxoA_DH_lipoyl-BS"/>
</dbReference>
<comment type="subunit">
    <text evidence="3">Forms a 24-polypeptide structural core with octahedral symmetry.</text>
</comment>
<dbReference type="InterPro" id="IPR036625">
    <property type="entry name" value="E3-bd_dom_sf"/>
</dbReference>
<feature type="compositionally biased region" description="Low complexity" evidence="8">
    <location>
        <begin position="96"/>
        <end position="120"/>
    </location>
</feature>
<dbReference type="Gene3D" id="2.40.50.100">
    <property type="match status" value="1"/>
</dbReference>
<dbReference type="EMBL" id="JAABNT010000033">
    <property type="protein sequence ID" value="NEK25030.1"/>
    <property type="molecule type" value="Genomic_DNA"/>
</dbReference>
<dbReference type="InterPro" id="IPR011053">
    <property type="entry name" value="Single_hybrid_motif"/>
</dbReference>
<dbReference type="InterPro" id="IPR001078">
    <property type="entry name" value="2-oxoacid_DH_actylTfrase"/>
</dbReference>
<dbReference type="PROSITE" id="PS00189">
    <property type="entry name" value="LIPOYL"/>
    <property type="match status" value="1"/>
</dbReference>
<comment type="similarity">
    <text evidence="2 7">Belongs to the 2-oxoacid dehydrogenase family.</text>
</comment>
<dbReference type="InterPro" id="IPR004167">
    <property type="entry name" value="PSBD"/>
</dbReference>
<dbReference type="GO" id="GO:0031405">
    <property type="term" value="F:lipoic acid binding"/>
    <property type="evidence" value="ECO:0007669"/>
    <property type="project" value="TreeGrafter"/>
</dbReference>
<dbReference type="PANTHER" id="PTHR43178">
    <property type="entry name" value="DIHYDROLIPOAMIDE ACETYLTRANSFERASE COMPONENT OF PYRUVATE DEHYDROGENASE COMPLEX"/>
    <property type="match status" value="1"/>
</dbReference>
<evidence type="ECO:0000256" key="3">
    <source>
        <dbReference type="ARBA" id="ARBA00011484"/>
    </source>
</evidence>
<dbReference type="GO" id="GO:0016407">
    <property type="term" value="F:acetyltransferase activity"/>
    <property type="evidence" value="ECO:0007669"/>
    <property type="project" value="TreeGrafter"/>
</dbReference>
<accession>A0A6P0CI04</accession>